<dbReference type="InterPro" id="IPR052020">
    <property type="entry name" value="Cyclic_di-GMP/3'3'-cGAMP_PDE"/>
</dbReference>
<dbReference type="InterPro" id="IPR037522">
    <property type="entry name" value="HD_GYP_dom"/>
</dbReference>
<dbReference type="AlphaFoldDB" id="A0A367MC00"/>
<dbReference type="PROSITE" id="PS50110">
    <property type="entry name" value="RESPONSE_REGULATORY"/>
    <property type="match status" value="1"/>
</dbReference>
<sequence>MPGMDGYEVCRRLKADPLTRDIPLMFLTARADRDDEQQGLALGAVDYLGKPVSPPIVLARVRTHLQLKANADFLRDKSEYLELEVRRRTRQLQQLQDAVIEALATLGDLRDNPRSRHLPRIERYVRLLAEHLAAQRAFADELTPEAVDLLSKSALLHDIGKVAVPDRVLLNPGQLDAADTALLQGHTRAGRDALASAERRLGQPSGFLRFARQIAYSHHERWDGRGFPEGLAGERIPLAARIVALADRYDELTSRHAYRPPLAHAEAVLLIQAGAGSEFDPRLVEAFVAVADAFAEVARRYADSAEALDVEMQRLEQAVAESIELTAPPA</sequence>
<evidence type="ECO:0000259" key="3">
    <source>
        <dbReference type="PROSITE" id="PS50110"/>
    </source>
</evidence>
<evidence type="ECO:0000256" key="1">
    <source>
        <dbReference type="PROSITE-ProRule" id="PRU00169"/>
    </source>
</evidence>
<evidence type="ECO:0000259" key="4">
    <source>
        <dbReference type="PROSITE" id="PS51832"/>
    </source>
</evidence>
<evidence type="ECO:0000313" key="5">
    <source>
        <dbReference type="EMBL" id="RCI74930.1"/>
    </source>
</evidence>
<dbReference type="InterPro" id="IPR003607">
    <property type="entry name" value="HD/PDEase_dom"/>
</dbReference>
<name>A0A367MC00_PSEAI</name>
<dbReference type="GO" id="GO:0008081">
    <property type="term" value="F:phosphoric diester hydrolase activity"/>
    <property type="evidence" value="ECO:0007669"/>
    <property type="project" value="UniProtKB-ARBA"/>
</dbReference>
<feature type="coiled-coil region" evidence="2">
    <location>
        <begin position="298"/>
        <end position="325"/>
    </location>
</feature>
<evidence type="ECO:0000256" key="2">
    <source>
        <dbReference type="SAM" id="Coils"/>
    </source>
</evidence>
<dbReference type="SMART" id="SM00471">
    <property type="entry name" value="HDc"/>
    <property type="match status" value="1"/>
</dbReference>
<dbReference type="GO" id="GO:0000160">
    <property type="term" value="P:phosphorelay signal transduction system"/>
    <property type="evidence" value="ECO:0007669"/>
    <property type="project" value="InterPro"/>
</dbReference>
<dbReference type="PANTHER" id="PTHR45228:SF5">
    <property type="entry name" value="CYCLIC DI-GMP PHOSPHODIESTERASE VC_1348-RELATED"/>
    <property type="match status" value="1"/>
</dbReference>
<accession>A0A367MC00</accession>
<reference evidence="5 6" key="1">
    <citation type="submission" date="2018-07" db="EMBL/GenBank/DDBJ databases">
        <title>Mechanisms of high-level aminoglycoside resistance among Gram-negative pathogens in Brazil.</title>
        <authorList>
            <person name="Ballaben A.S."/>
            <person name="Darini A.L.C."/>
            <person name="Doi Y."/>
        </authorList>
    </citation>
    <scope>NUCLEOTIDE SEQUENCE [LARGE SCALE GENOMIC DNA]</scope>
    <source>
        <strain evidence="5 6">B2-305</strain>
    </source>
</reference>
<organism evidence="5 6">
    <name type="scientific">Pseudomonas aeruginosa</name>
    <dbReference type="NCBI Taxonomy" id="287"/>
    <lineage>
        <taxon>Bacteria</taxon>
        <taxon>Pseudomonadati</taxon>
        <taxon>Pseudomonadota</taxon>
        <taxon>Gammaproteobacteria</taxon>
        <taxon>Pseudomonadales</taxon>
        <taxon>Pseudomonadaceae</taxon>
        <taxon>Pseudomonas</taxon>
    </lineage>
</organism>
<dbReference type="Pfam" id="PF00072">
    <property type="entry name" value="Response_reg"/>
    <property type="match status" value="1"/>
</dbReference>
<dbReference type="InterPro" id="IPR011006">
    <property type="entry name" value="CheY-like_superfamily"/>
</dbReference>
<dbReference type="Pfam" id="PF13487">
    <property type="entry name" value="HD_5"/>
    <property type="match status" value="1"/>
</dbReference>
<dbReference type="EMBL" id="QORE01000266">
    <property type="protein sequence ID" value="RCI74930.1"/>
    <property type="molecule type" value="Genomic_DNA"/>
</dbReference>
<dbReference type="SUPFAM" id="SSF109604">
    <property type="entry name" value="HD-domain/PDEase-like"/>
    <property type="match status" value="1"/>
</dbReference>
<dbReference type="InterPro" id="IPR001789">
    <property type="entry name" value="Sig_transdc_resp-reg_receiver"/>
</dbReference>
<dbReference type="SUPFAM" id="SSF52172">
    <property type="entry name" value="CheY-like"/>
    <property type="match status" value="1"/>
</dbReference>
<dbReference type="CDD" id="cd00077">
    <property type="entry name" value="HDc"/>
    <property type="match status" value="1"/>
</dbReference>
<feature type="domain" description="HD-GYP" evidence="4">
    <location>
        <begin position="92"/>
        <end position="303"/>
    </location>
</feature>
<dbReference type="Proteomes" id="UP000253594">
    <property type="component" value="Unassembled WGS sequence"/>
</dbReference>
<dbReference type="Gene3D" id="3.40.50.2300">
    <property type="match status" value="1"/>
</dbReference>
<feature type="non-terminal residue" evidence="5">
    <location>
        <position position="1"/>
    </location>
</feature>
<feature type="domain" description="Response regulatory" evidence="3">
    <location>
        <begin position="1"/>
        <end position="65"/>
    </location>
</feature>
<dbReference type="PANTHER" id="PTHR45228">
    <property type="entry name" value="CYCLIC DI-GMP PHOSPHODIESTERASE TM_0186-RELATED"/>
    <property type="match status" value="1"/>
</dbReference>
<dbReference type="PROSITE" id="PS51832">
    <property type="entry name" value="HD_GYP"/>
    <property type="match status" value="1"/>
</dbReference>
<dbReference type="Gene3D" id="1.10.3210.10">
    <property type="entry name" value="Hypothetical protein af1432"/>
    <property type="match status" value="1"/>
</dbReference>
<keyword evidence="2" id="KW-0175">Coiled coil</keyword>
<comment type="caution">
    <text evidence="1">Lacks conserved residue(s) required for the propagation of feature annotation.</text>
</comment>
<proteinExistence type="predicted"/>
<gene>
    <name evidence="5" type="ORF">DT376_10385</name>
</gene>
<evidence type="ECO:0000313" key="6">
    <source>
        <dbReference type="Proteomes" id="UP000253594"/>
    </source>
</evidence>
<protein>
    <submittedName>
        <fullName evidence="5">HD domain-containing protein</fullName>
    </submittedName>
</protein>
<comment type="caution">
    <text evidence="5">The sequence shown here is derived from an EMBL/GenBank/DDBJ whole genome shotgun (WGS) entry which is preliminary data.</text>
</comment>